<name>A0AAV0AUC7_PHAPC</name>
<proteinExistence type="predicted"/>
<protein>
    <submittedName>
        <fullName evidence="2">Uncharacterized protein</fullName>
    </submittedName>
</protein>
<dbReference type="EMBL" id="CALTRL010001676">
    <property type="protein sequence ID" value="CAH7673395.1"/>
    <property type="molecule type" value="Genomic_DNA"/>
</dbReference>
<dbReference type="Proteomes" id="UP001153365">
    <property type="component" value="Unassembled WGS sequence"/>
</dbReference>
<accession>A0AAV0AUC7</accession>
<gene>
    <name evidence="2" type="ORF">PPACK8108_LOCUS8245</name>
</gene>
<evidence type="ECO:0000313" key="2">
    <source>
        <dbReference type="EMBL" id="CAH7673395.1"/>
    </source>
</evidence>
<dbReference type="AlphaFoldDB" id="A0AAV0AUC7"/>
<evidence type="ECO:0000256" key="1">
    <source>
        <dbReference type="SAM" id="MobiDB-lite"/>
    </source>
</evidence>
<organism evidence="2 3">
    <name type="scientific">Phakopsora pachyrhizi</name>
    <name type="common">Asian soybean rust disease fungus</name>
    <dbReference type="NCBI Taxonomy" id="170000"/>
    <lineage>
        <taxon>Eukaryota</taxon>
        <taxon>Fungi</taxon>
        <taxon>Dikarya</taxon>
        <taxon>Basidiomycota</taxon>
        <taxon>Pucciniomycotina</taxon>
        <taxon>Pucciniomycetes</taxon>
        <taxon>Pucciniales</taxon>
        <taxon>Phakopsoraceae</taxon>
        <taxon>Phakopsora</taxon>
    </lineage>
</organism>
<evidence type="ECO:0000313" key="3">
    <source>
        <dbReference type="Proteomes" id="UP001153365"/>
    </source>
</evidence>
<feature type="region of interest" description="Disordered" evidence="1">
    <location>
        <begin position="1"/>
        <end position="36"/>
    </location>
</feature>
<keyword evidence="3" id="KW-1185">Reference proteome</keyword>
<comment type="caution">
    <text evidence="2">The sequence shown here is derived from an EMBL/GenBank/DDBJ whole genome shotgun (WGS) entry which is preliminary data.</text>
</comment>
<sequence>MSRGEASGGWPEEVDPRAGLAEGVSQARGMDNDKNKKTNSYFILDESIDKVNRRKIKVNSIIPITWKNNHETAECPIFVLHLLYLEKDELNCVKLDDYYQI</sequence>
<reference evidence="2" key="1">
    <citation type="submission" date="2022-06" db="EMBL/GenBank/DDBJ databases">
        <authorList>
            <consortium name="SYNGENTA / RWTH Aachen University"/>
        </authorList>
    </citation>
    <scope>NUCLEOTIDE SEQUENCE</scope>
</reference>